<gene>
    <name evidence="2" type="ORF">PIB30_087122</name>
</gene>
<evidence type="ECO:0000313" key="2">
    <source>
        <dbReference type="EMBL" id="MED6115115.1"/>
    </source>
</evidence>
<evidence type="ECO:0000313" key="3">
    <source>
        <dbReference type="Proteomes" id="UP001341840"/>
    </source>
</evidence>
<proteinExistence type="predicted"/>
<dbReference type="Proteomes" id="UP001341840">
    <property type="component" value="Unassembled WGS sequence"/>
</dbReference>
<dbReference type="EMBL" id="JASCZI010001521">
    <property type="protein sequence ID" value="MED6115115.1"/>
    <property type="molecule type" value="Genomic_DNA"/>
</dbReference>
<name>A0ABU6QTV0_9FABA</name>
<protein>
    <submittedName>
        <fullName evidence="2">Uncharacterized protein</fullName>
    </submittedName>
</protein>
<keyword evidence="3" id="KW-1185">Reference proteome</keyword>
<reference evidence="2 3" key="1">
    <citation type="journal article" date="2023" name="Plants (Basel)">
        <title>Bridging the Gap: Combining Genomics and Transcriptomics Approaches to Understand Stylosanthes scabra, an Orphan Legume from the Brazilian Caatinga.</title>
        <authorList>
            <person name="Ferreira-Neto J.R.C."/>
            <person name="da Silva M.D."/>
            <person name="Binneck E."/>
            <person name="de Melo N.F."/>
            <person name="da Silva R.H."/>
            <person name="de Melo A.L.T.M."/>
            <person name="Pandolfi V."/>
            <person name="Bustamante F.O."/>
            <person name="Brasileiro-Vidal A.C."/>
            <person name="Benko-Iseppon A.M."/>
        </authorList>
    </citation>
    <scope>NUCLEOTIDE SEQUENCE [LARGE SCALE GENOMIC DNA]</scope>
    <source>
        <tissue evidence="2">Leaves</tissue>
    </source>
</reference>
<accession>A0ABU6QTV0</accession>
<evidence type="ECO:0000256" key="1">
    <source>
        <dbReference type="SAM" id="MobiDB-lite"/>
    </source>
</evidence>
<feature type="region of interest" description="Disordered" evidence="1">
    <location>
        <begin position="129"/>
        <end position="153"/>
    </location>
</feature>
<organism evidence="2 3">
    <name type="scientific">Stylosanthes scabra</name>
    <dbReference type="NCBI Taxonomy" id="79078"/>
    <lineage>
        <taxon>Eukaryota</taxon>
        <taxon>Viridiplantae</taxon>
        <taxon>Streptophyta</taxon>
        <taxon>Embryophyta</taxon>
        <taxon>Tracheophyta</taxon>
        <taxon>Spermatophyta</taxon>
        <taxon>Magnoliopsida</taxon>
        <taxon>eudicotyledons</taxon>
        <taxon>Gunneridae</taxon>
        <taxon>Pentapetalae</taxon>
        <taxon>rosids</taxon>
        <taxon>fabids</taxon>
        <taxon>Fabales</taxon>
        <taxon>Fabaceae</taxon>
        <taxon>Papilionoideae</taxon>
        <taxon>50 kb inversion clade</taxon>
        <taxon>dalbergioids sensu lato</taxon>
        <taxon>Dalbergieae</taxon>
        <taxon>Pterocarpus clade</taxon>
        <taxon>Stylosanthes</taxon>
    </lineage>
</organism>
<comment type="caution">
    <text evidence="2">The sequence shown here is derived from an EMBL/GenBank/DDBJ whole genome shotgun (WGS) entry which is preliminary data.</text>
</comment>
<feature type="region of interest" description="Disordered" evidence="1">
    <location>
        <begin position="1"/>
        <end position="22"/>
    </location>
</feature>
<feature type="compositionally biased region" description="Polar residues" evidence="1">
    <location>
        <begin position="66"/>
        <end position="79"/>
    </location>
</feature>
<sequence>MIEEDEENSDPKIQAKSANTDPIFQVPIQTECKLENQKIESSSQFPKITTLEQAKSELEFQIIKISSTNQAQEKNSVNSEDQKQEDEDALDERSIYCGLEDWNAVIMVQRPPPEPPDLKPLAVRIQKSAEVGASAKESGQRRWWNTEPGTTLP</sequence>
<feature type="region of interest" description="Disordered" evidence="1">
    <location>
        <begin position="66"/>
        <end position="90"/>
    </location>
</feature>